<feature type="transmembrane region" description="Helical" evidence="1">
    <location>
        <begin position="46"/>
        <end position="72"/>
    </location>
</feature>
<evidence type="ECO:0000313" key="6">
    <source>
        <dbReference type="Proteomes" id="UP001079672"/>
    </source>
</evidence>
<dbReference type="Pfam" id="PF08887">
    <property type="entry name" value="GAD-like"/>
    <property type="match status" value="1"/>
</dbReference>
<dbReference type="InterPro" id="IPR014983">
    <property type="entry name" value="GAD-rel"/>
</dbReference>
<proteinExistence type="predicted"/>
<keyword evidence="1" id="KW-1133">Transmembrane helix</keyword>
<feature type="domain" description="GAD-related" evidence="2">
    <location>
        <begin position="4"/>
        <end position="64"/>
    </location>
</feature>
<organism evidence="3 6">
    <name type="scientific">Bacteroides fragilis</name>
    <dbReference type="NCBI Taxonomy" id="817"/>
    <lineage>
        <taxon>Bacteria</taxon>
        <taxon>Pseudomonadati</taxon>
        <taxon>Bacteroidota</taxon>
        <taxon>Bacteroidia</taxon>
        <taxon>Bacteroidales</taxon>
        <taxon>Bacteroidaceae</taxon>
        <taxon>Bacteroides</taxon>
    </lineage>
</organism>
<name>A0A9D3AEK5_BACFG</name>
<reference evidence="3" key="2">
    <citation type="submission" date="2022-12" db="EMBL/GenBank/DDBJ databases">
        <title>Development of a Multilocus Sequence Typing Scheme for Bacteroides fragilis Based on Whole Genome Sequencing Data and Clinical Application.</title>
        <authorList>
            <person name="Nielsen F.D."/>
            <person name="Justesen U.S."/>
        </authorList>
    </citation>
    <scope>NUCLEOTIDE SEQUENCE</scope>
    <source>
        <strain evidence="3">BF_AM_ODE_DK_2015_4</strain>
    </source>
</reference>
<keyword evidence="1" id="KW-0812">Transmembrane</keyword>
<evidence type="ECO:0000259" key="2">
    <source>
        <dbReference type="Pfam" id="PF08887"/>
    </source>
</evidence>
<reference evidence="4 5" key="1">
    <citation type="submission" date="2019-03" db="EMBL/GenBank/DDBJ databases">
        <title>Complete genome assembly of MDR B. fragilis.</title>
        <authorList>
            <person name="Sydenham T.V."/>
            <person name="Hasman H."/>
            <person name="Justesen U.S."/>
        </authorList>
    </citation>
    <scope>NUCLEOTIDE SEQUENCE [LARGE SCALE GENOMIC DNA]</scope>
    <source>
        <strain evidence="4 5">DCMOUH0067B</strain>
    </source>
</reference>
<dbReference type="AlphaFoldDB" id="A0A9D3AEK5"/>
<evidence type="ECO:0000313" key="5">
    <source>
        <dbReference type="Proteomes" id="UP000028294"/>
    </source>
</evidence>
<evidence type="ECO:0000313" key="3">
    <source>
        <dbReference type="EMBL" id="MCZ2686496.1"/>
    </source>
</evidence>
<dbReference type="EMBL" id="CP036553">
    <property type="protein sequence ID" value="QCQ37092.1"/>
    <property type="molecule type" value="Genomic_DNA"/>
</dbReference>
<accession>A0A9D3AEK5</accession>
<dbReference type="Proteomes" id="UP000028294">
    <property type="component" value="Chromosome"/>
</dbReference>
<keyword evidence="1" id="KW-0472">Membrane</keyword>
<dbReference type="EMBL" id="JAPTZU010000001">
    <property type="protein sequence ID" value="MCZ2686496.1"/>
    <property type="molecule type" value="Genomic_DNA"/>
</dbReference>
<evidence type="ECO:0000256" key="1">
    <source>
        <dbReference type="SAM" id="Phobius"/>
    </source>
</evidence>
<evidence type="ECO:0000313" key="4">
    <source>
        <dbReference type="EMBL" id="QCQ37092.1"/>
    </source>
</evidence>
<sequence length="116" mass="13683">MALESLIIFWKETGWGMFCNGLFRIIHPEEFQDFADEYNSDSFNKIVLPFMVMAFGYIFAYVNNSIIVDYVIYMNIRYGYGIEKVLSNNIALLLNKCIFNKSILEVWFKIERYEAG</sequence>
<protein>
    <submittedName>
        <fullName evidence="3">GAD-like domain-containing protein</fullName>
    </submittedName>
</protein>
<dbReference type="Proteomes" id="UP001079672">
    <property type="component" value="Unassembled WGS sequence"/>
</dbReference>
<gene>
    <name evidence="4" type="ORF">IA74_013775</name>
    <name evidence="3" type="ORF">O1433_03155</name>
</gene>